<name>A0A4R1HK56_PSEEN</name>
<comment type="caution">
    <text evidence="1">The sequence shown here is derived from an EMBL/GenBank/DDBJ whole genome shotgun (WGS) entry which is preliminary data.</text>
</comment>
<evidence type="ECO:0008006" key="3">
    <source>
        <dbReference type="Google" id="ProtNLM"/>
    </source>
</evidence>
<evidence type="ECO:0000313" key="1">
    <source>
        <dbReference type="EMBL" id="TCK22774.1"/>
    </source>
</evidence>
<dbReference type="AlphaFoldDB" id="A0A4R1HK56"/>
<gene>
    <name evidence="1" type="ORF">EV378_6783</name>
</gene>
<sequence length="122" mass="13096">MTSAEALLNQAGDVLDGTVHVPTAQRTRSAGHLGRQALELVVAQACLAHDADLPGAPMRTRLIVLDTLAPADVSRAARSAWEGLSRSYHRHAYELPPTDIEIRVLLATVRTLLDSHGNRSDG</sequence>
<reference evidence="1 2" key="1">
    <citation type="submission" date="2019-03" db="EMBL/GenBank/DDBJ databases">
        <title>Sequencing the genomes of 1000 actinobacteria strains.</title>
        <authorList>
            <person name="Klenk H.-P."/>
        </authorList>
    </citation>
    <scope>NUCLEOTIDE SEQUENCE [LARGE SCALE GENOMIC DNA]</scope>
    <source>
        <strain evidence="1 2">DSM 44969</strain>
    </source>
</reference>
<dbReference type="EMBL" id="SMFZ01000002">
    <property type="protein sequence ID" value="TCK22774.1"/>
    <property type="molecule type" value="Genomic_DNA"/>
</dbReference>
<protein>
    <recommendedName>
        <fullName evidence="3">HEPN domain-containing protein</fullName>
    </recommendedName>
</protein>
<evidence type="ECO:0000313" key="2">
    <source>
        <dbReference type="Proteomes" id="UP000295560"/>
    </source>
</evidence>
<dbReference type="OrthoDB" id="4322177at2"/>
<accession>A0A4R1HK56</accession>
<organism evidence="1 2">
    <name type="scientific">Pseudonocardia endophytica</name>
    <dbReference type="NCBI Taxonomy" id="401976"/>
    <lineage>
        <taxon>Bacteria</taxon>
        <taxon>Bacillati</taxon>
        <taxon>Actinomycetota</taxon>
        <taxon>Actinomycetes</taxon>
        <taxon>Pseudonocardiales</taxon>
        <taxon>Pseudonocardiaceae</taxon>
        <taxon>Pseudonocardia</taxon>
    </lineage>
</organism>
<proteinExistence type="predicted"/>
<dbReference type="Proteomes" id="UP000295560">
    <property type="component" value="Unassembled WGS sequence"/>
</dbReference>
<keyword evidence="2" id="KW-1185">Reference proteome</keyword>
<dbReference type="RefSeq" id="WP_132431862.1">
    <property type="nucleotide sequence ID" value="NZ_SMFZ01000002.1"/>
</dbReference>